<dbReference type="PANTHER" id="PTHR35218:SF9">
    <property type="entry name" value="ENDONUCLEASE_EXONUCLEASE_PHOSPHATASE DOMAIN-CONTAINING PROTEIN"/>
    <property type="match status" value="1"/>
</dbReference>
<dbReference type="Proteomes" id="UP001459277">
    <property type="component" value="Unassembled WGS sequence"/>
</dbReference>
<accession>A0AAW2CH66</accession>
<evidence type="ECO:0000313" key="3">
    <source>
        <dbReference type="Proteomes" id="UP001459277"/>
    </source>
</evidence>
<reference evidence="2 3" key="1">
    <citation type="submission" date="2024-01" db="EMBL/GenBank/DDBJ databases">
        <title>A telomere-to-telomere, gap-free genome of sweet tea (Lithocarpus litseifolius).</title>
        <authorList>
            <person name="Zhou J."/>
        </authorList>
    </citation>
    <scope>NUCLEOTIDE SEQUENCE [LARGE SCALE GENOMIC DNA]</scope>
    <source>
        <strain evidence="2">Zhou-2022a</strain>
        <tissue evidence="2">Leaf</tissue>
    </source>
</reference>
<gene>
    <name evidence="2" type="ORF">SO802_021563</name>
</gene>
<protein>
    <submittedName>
        <fullName evidence="2">Uncharacterized protein</fullName>
    </submittedName>
</protein>
<organism evidence="2 3">
    <name type="scientific">Lithocarpus litseifolius</name>
    <dbReference type="NCBI Taxonomy" id="425828"/>
    <lineage>
        <taxon>Eukaryota</taxon>
        <taxon>Viridiplantae</taxon>
        <taxon>Streptophyta</taxon>
        <taxon>Embryophyta</taxon>
        <taxon>Tracheophyta</taxon>
        <taxon>Spermatophyta</taxon>
        <taxon>Magnoliopsida</taxon>
        <taxon>eudicotyledons</taxon>
        <taxon>Gunneridae</taxon>
        <taxon>Pentapetalae</taxon>
        <taxon>rosids</taxon>
        <taxon>fabids</taxon>
        <taxon>Fagales</taxon>
        <taxon>Fagaceae</taxon>
        <taxon>Lithocarpus</taxon>
    </lineage>
</organism>
<dbReference type="EMBL" id="JAZDWU010000007">
    <property type="protein sequence ID" value="KAK9996877.1"/>
    <property type="molecule type" value="Genomic_DNA"/>
</dbReference>
<dbReference type="PANTHER" id="PTHR35218">
    <property type="entry name" value="RNASE H DOMAIN-CONTAINING PROTEIN"/>
    <property type="match status" value="1"/>
</dbReference>
<name>A0AAW2CH66_9ROSI</name>
<proteinExistence type="predicted"/>
<dbReference type="AlphaFoldDB" id="A0AAW2CH66"/>
<dbReference type="Gene3D" id="3.60.10.10">
    <property type="entry name" value="Endonuclease/exonuclease/phosphatase"/>
    <property type="match status" value="1"/>
</dbReference>
<feature type="region of interest" description="Disordered" evidence="1">
    <location>
        <begin position="82"/>
        <end position="101"/>
    </location>
</feature>
<sequence>MKHCEETTNWQGAKKQFGDWMRAVGSLRVGKASHGPLAARTRPRRIWELAAWQIVHHLTLQVCLTQEATSPLRPKLERKCQPEANTIGHGPPNSAQPRKKVNLKKVARQKAQNDSQAHDTKMHTSVVEVGSKRRAESNDPLDGTRAIHGSGRVCFEPNSDSTRRHWVKGGGTQNRPPKKLVESVLGEGFGRIFLQLYSGSGCSGFGDANPPLDPPASVFENENPPLTDWTFDSSRNRTGTGRFGQVNRLRLGLDSPRWNCRGLGNPRTIQVLRDFMQHWNPTTVFLAETKLNKKEAEKRRRLMSHLNCLFVLSIGQSGGLAMIWKMDIKLDIVTYGPHHINSIVTETNSGFRWRITGFYGHPDTHKRNDSWKLLTSLHHRFQLP</sequence>
<comment type="caution">
    <text evidence="2">The sequence shown here is derived from an EMBL/GenBank/DDBJ whole genome shotgun (WGS) entry which is preliminary data.</text>
</comment>
<dbReference type="SUPFAM" id="SSF56219">
    <property type="entry name" value="DNase I-like"/>
    <property type="match status" value="1"/>
</dbReference>
<keyword evidence="3" id="KW-1185">Reference proteome</keyword>
<evidence type="ECO:0000313" key="2">
    <source>
        <dbReference type="EMBL" id="KAK9996877.1"/>
    </source>
</evidence>
<evidence type="ECO:0000256" key="1">
    <source>
        <dbReference type="SAM" id="MobiDB-lite"/>
    </source>
</evidence>
<dbReference type="InterPro" id="IPR036691">
    <property type="entry name" value="Endo/exonu/phosph_ase_sf"/>
</dbReference>
<feature type="region of interest" description="Disordered" evidence="1">
    <location>
        <begin position="131"/>
        <end position="178"/>
    </location>
</feature>